<reference evidence="12 13" key="1">
    <citation type="submission" date="2016-10" db="EMBL/GenBank/DDBJ databases">
        <title>Marinobacter salinus sp. nov., a moderately halophilic bacterium isolated from a tidal flat environment.</title>
        <authorList>
            <person name="Park S.-J."/>
        </authorList>
    </citation>
    <scope>NUCLEOTIDE SEQUENCE [LARGE SCALE GENOMIC DNA]</scope>
    <source>
        <strain evidence="12 13">Hb8</strain>
    </source>
</reference>
<dbReference type="PROSITE" id="PS51007">
    <property type="entry name" value="CYTC"/>
    <property type="match status" value="2"/>
</dbReference>
<feature type="chain" id="PRO_5009441964" evidence="10">
    <location>
        <begin position="23"/>
        <end position="221"/>
    </location>
</feature>
<evidence type="ECO:0000256" key="9">
    <source>
        <dbReference type="PIRSR" id="PIRSR000005-2"/>
    </source>
</evidence>
<feature type="binding site" description="axial binding residue" evidence="9">
    <location>
        <position position="146"/>
    </location>
    <ligand>
        <name>heme c</name>
        <dbReference type="ChEBI" id="CHEBI:61717"/>
        <label>2</label>
    </ligand>
    <ligandPart>
        <name>Fe</name>
        <dbReference type="ChEBI" id="CHEBI:18248"/>
    </ligandPart>
</feature>
<evidence type="ECO:0000259" key="11">
    <source>
        <dbReference type="PROSITE" id="PS51007"/>
    </source>
</evidence>
<feature type="binding site" description="covalent" evidence="8">
    <location>
        <position position="145"/>
    </location>
    <ligand>
        <name>heme c</name>
        <dbReference type="ChEBI" id="CHEBI:61717"/>
        <label>2</label>
    </ligand>
</feature>
<dbReference type="InterPro" id="IPR050597">
    <property type="entry name" value="Cytochrome_c_Oxidase_Subunit"/>
</dbReference>
<protein>
    <submittedName>
        <fullName evidence="12">Cytochrome c4</fullName>
    </submittedName>
</protein>
<keyword evidence="3 8" id="KW-0349">Heme</keyword>
<dbReference type="AlphaFoldDB" id="A0A1D9GL59"/>
<feature type="binding site" description="axial binding residue" evidence="9">
    <location>
        <position position="42"/>
    </location>
    <ligand>
        <name>heme c</name>
        <dbReference type="ChEBI" id="CHEBI:61717"/>
        <label>1</label>
    </ligand>
    <ligandPart>
        <name>Fe</name>
        <dbReference type="ChEBI" id="CHEBI:18248"/>
    </ligandPart>
</feature>
<dbReference type="PIRSF" id="PIRSF000005">
    <property type="entry name" value="Cytochrome_c4"/>
    <property type="match status" value="1"/>
</dbReference>
<feature type="binding site" description="covalent" evidence="8">
    <location>
        <position position="38"/>
    </location>
    <ligand>
        <name>heme c</name>
        <dbReference type="ChEBI" id="CHEBI:61717"/>
        <label>1</label>
    </ligand>
</feature>
<keyword evidence="7 9" id="KW-0408">Iron</keyword>
<keyword evidence="2" id="KW-0813">Transport</keyword>
<sequence length="221" mass="23708">MNYLPTTLFALSLASVSLWAQAATTGDANRGAEAAAMCAACHQPDGSGKNNAQGEPWPRLAGLDAGYIAKQLHDFQSGQRQNATMKSFAGMLSDQQILDVAQYYSEMTPTPGQAGENPDEQALQRGQMLAETGDWSKYVVSCKSCHGPNNQGAGSVFPGIAGQHARYIEVQLKAWQEGSRKNDPQDLMGTIARRLNDQDILAVAAWLSTQPPASNPEETQP</sequence>
<evidence type="ECO:0000256" key="3">
    <source>
        <dbReference type="ARBA" id="ARBA00022617"/>
    </source>
</evidence>
<gene>
    <name evidence="12" type="ORF">BKP64_09490</name>
</gene>
<dbReference type="Pfam" id="PF00034">
    <property type="entry name" value="Cytochrom_C"/>
    <property type="match status" value="2"/>
</dbReference>
<comment type="PTM">
    <text evidence="8">Binds 2 heme c groups covalently per subunit.</text>
</comment>
<dbReference type="GO" id="GO:0020037">
    <property type="term" value="F:heme binding"/>
    <property type="evidence" value="ECO:0007669"/>
    <property type="project" value="InterPro"/>
</dbReference>
<dbReference type="Gene3D" id="1.10.760.10">
    <property type="entry name" value="Cytochrome c-like domain"/>
    <property type="match status" value="2"/>
</dbReference>
<dbReference type="Proteomes" id="UP000177445">
    <property type="component" value="Chromosome"/>
</dbReference>
<feature type="signal peptide" evidence="10">
    <location>
        <begin position="1"/>
        <end position="22"/>
    </location>
</feature>
<organism evidence="12 13">
    <name type="scientific">Marinobacter salinus</name>
    <dbReference type="NCBI Taxonomy" id="1874317"/>
    <lineage>
        <taxon>Bacteria</taxon>
        <taxon>Pseudomonadati</taxon>
        <taxon>Pseudomonadota</taxon>
        <taxon>Gammaproteobacteria</taxon>
        <taxon>Pseudomonadales</taxon>
        <taxon>Marinobacteraceae</taxon>
        <taxon>Marinobacter</taxon>
    </lineage>
</organism>
<dbReference type="PANTHER" id="PTHR33751:SF9">
    <property type="entry name" value="CYTOCHROME C4"/>
    <property type="match status" value="1"/>
</dbReference>
<evidence type="ECO:0000256" key="4">
    <source>
        <dbReference type="ARBA" id="ARBA00022723"/>
    </source>
</evidence>
<dbReference type="PANTHER" id="PTHR33751">
    <property type="entry name" value="CBB3-TYPE CYTOCHROME C OXIDASE SUBUNIT FIXP"/>
    <property type="match status" value="1"/>
</dbReference>
<evidence type="ECO:0000256" key="7">
    <source>
        <dbReference type="ARBA" id="ARBA00023004"/>
    </source>
</evidence>
<dbReference type="SUPFAM" id="SSF46626">
    <property type="entry name" value="Cytochrome c"/>
    <property type="match status" value="2"/>
</dbReference>
<dbReference type="InterPro" id="IPR036909">
    <property type="entry name" value="Cyt_c-like_dom_sf"/>
</dbReference>
<accession>A0A1D9GL59</accession>
<keyword evidence="6" id="KW-0249">Electron transport</keyword>
<evidence type="ECO:0000313" key="12">
    <source>
        <dbReference type="EMBL" id="AOY88378.1"/>
    </source>
</evidence>
<feature type="binding site" description="axial binding residue" evidence="9">
    <location>
        <position position="85"/>
    </location>
    <ligand>
        <name>heme c</name>
        <dbReference type="ChEBI" id="CHEBI:61717"/>
        <label>1</label>
    </ligand>
    <ligandPart>
        <name>Fe</name>
        <dbReference type="ChEBI" id="CHEBI:18248"/>
    </ligandPart>
</feature>
<feature type="binding site" description="axial binding residue" evidence="9">
    <location>
        <position position="188"/>
    </location>
    <ligand>
        <name>heme c</name>
        <dbReference type="ChEBI" id="CHEBI:61717"/>
        <label>2</label>
    </ligand>
    <ligandPart>
        <name>Fe</name>
        <dbReference type="ChEBI" id="CHEBI:18248"/>
    </ligandPart>
</feature>
<evidence type="ECO:0000256" key="1">
    <source>
        <dbReference type="ARBA" id="ARBA00004418"/>
    </source>
</evidence>
<evidence type="ECO:0000256" key="8">
    <source>
        <dbReference type="PIRSR" id="PIRSR000005-1"/>
    </source>
</evidence>
<keyword evidence="10" id="KW-0732">Signal</keyword>
<dbReference type="EMBL" id="CP017715">
    <property type="protein sequence ID" value="AOY88378.1"/>
    <property type="molecule type" value="Genomic_DNA"/>
</dbReference>
<keyword evidence="4 9" id="KW-0479">Metal-binding</keyword>
<evidence type="ECO:0000256" key="2">
    <source>
        <dbReference type="ARBA" id="ARBA00022448"/>
    </source>
</evidence>
<feature type="domain" description="Cytochrome c" evidence="11">
    <location>
        <begin position="26"/>
        <end position="108"/>
    </location>
</feature>
<dbReference type="InterPro" id="IPR009056">
    <property type="entry name" value="Cyt_c-like_dom"/>
</dbReference>
<feature type="binding site" description="covalent" evidence="8">
    <location>
        <position position="142"/>
    </location>
    <ligand>
        <name>heme c</name>
        <dbReference type="ChEBI" id="CHEBI:61717"/>
        <label>2</label>
    </ligand>
</feature>
<name>A0A1D9GL59_9GAMM</name>
<dbReference type="InterPro" id="IPR008168">
    <property type="entry name" value="Cyt_C_IC"/>
</dbReference>
<comment type="subcellular location">
    <subcellularLocation>
        <location evidence="1">Periplasm</location>
    </subcellularLocation>
</comment>
<dbReference type="GO" id="GO:0005506">
    <property type="term" value="F:iron ion binding"/>
    <property type="evidence" value="ECO:0007669"/>
    <property type="project" value="InterPro"/>
</dbReference>
<dbReference type="OrthoDB" id="9773456at2"/>
<dbReference type="STRING" id="1874317.BKP64_09490"/>
<proteinExistence type="predicted"/>
<evidence type="ECO:0000256" key="6">
    <source>
        <dbReference type="ARBA" id="ARBA00022982"/>
    </source>
</evidence>
<keyword evidence="13" id="KW-1185">Reference proteome</keyword>
<dbReference type="PRINTS" id="PR00605">
    <property type="entry name" value="CYTCHROMECIC"/>
</dbReference>
<dbReference type="GO" id="GO:0009055">
    <property type="term" value="F:electron transfer activity"/>
    <property type="evidence" value="ECO:0007669"/>
    <property type="project" value="InterPro"/>
</dbReference>
<dbReference type="KEGG" id="msq:BKP64_09490"/>
<feature type="binding site" description="covalent" evidence="8">
    <location>
        <position position="41"/>
    </location>
    <ligand>
        <name>heme c</name>
        <dbReference type="ChEBI" id="CHEBI:61717"/>
        <label>1</label>
    </ligand>
</feature>
<feature type="domain" description="Cytochrome c" evidence="11">
    <location>
        <begin position="121"/>
        <end position="211"/>
    </location>
</feature>
<keyword evidence="5" id="KW-0574">Periplasm</keyword>
<evidence type="ECO:0000256" key="5">
    <source>
        <dbReference type="ARBA" id="ARBA00022764"/>
    </source>
</evidence>
<dbReference type="GO" id="GO:0042597">
    <property type="term" value="C:periplasmic space"/>
    <property type="evidence" value="ECO:0007669"/>
    <property type="project" value="UniProtKB-SubCell"/>
</dbReference>
<dbReference type="RefSeq" id="WP_070969006.1">
    <property type="nucleotide sequence ID" value="NZ_CP017715.1"/>
</dbReference>
<evidence type="ECO:0000313" key="13">
    <source>
        <dbReference type="Proteomes" id="UP000177445"/>
    </source>
</evidence>
<dbReference type="InterPro" id="IPR024167">
    <property type="entry name" value="Cytochrome_c4-like"/>
</dbReference>
<evidence type="ECO:0000256" key="10">
    <source>
        <dbReference type="SAM" id="SignalP"/>
    </source>
</evidence>